<evidence type="ECO:0000256" key="4">
    <source>
        <dbReference type="ARBA" id="ARBA00023163"/>
    </source>
</evidence>
<evidence type="ECO:0000256" key="1">
    <source>
        <dbReference type="ARBA" id="ARBA00005820"/>
    </source>
</evidence>
<evidence type="ECO:0000256" key="2">
    <source>
        <dbReference type="ARBA" id="ARBA00023015"/>
    </source>
</evidence>
<dbReference type="InterPro" id="IPR027417">
    <property type="entry name" value="P-loop_NTPase"/>
</dbReference>
<dbReference type="InterPro" id="IPR001867">
    <property type="entry name" value="OmpR/PhoB-type_DNA-bd"/>
</dbReference>
<dbReference type="InterPro" id="IPR036388">
    <property type="entry name" value="WH-like_DNA-bd_sf"/>
</dbReference>
<keyword evidence="3 8" id="KW-0238">DNA-binding</keyword>
<accession>A0A7W9KMT0</accession>
<feature type="domain" description="OmpR/PhoB-type" evidence="6">
    <location>
        <begin position="18"/>
        <end position="90"/>
    </location>
</feature>
<evidence type="ECO:0000313" key="9">
    <source>
        <dbReference type="Proteomes" id="UP000585638"/>
    </source>
</evidence>
<dbReference type="InterPro" id="IPR005158">
    <property type="entry name" value="BTAD"/>
</dbReference>
<dbReference type="GO" id="GO:0006355">
    <property type="term" value="P:regulation of DNA-templated transcription"/>
    <property type="evidence" value="ECO:0007669"/>
    <property type="project" value="InterPro"/>
</dbReference>
<dbReference type="SUPFAM" id="SSF48452">
    <property type="entry name" value="TPR-like"/>
    <property type="match status" value="3"/>
</dbReference>
<comment type="caution">
    <text evidence="8">The sequence shown here is derived from an EMBL/GenBank/DDBJ whole genome shotgun (WGS) entry which is preliminary data.</text>
</comment>
<keyword evidence="9" id="KW-1185">Reference proteome</keyword>
<feature type="domain" description="Bacterial transcriptional activator" evidence="7">
    <location>
        <begin position="97"/>
        <end position="241"/>
    </location>
</feature>
<dbReference type="SUPFAM" id="SSF52540">
    <property type="entry name" value="P-loop containing nucleoside triphosphate hydrolases"/>
    <property type="match status" value="1"/>
</dbReference>
<dbReference type="InterPro" id="IPR016032">
    <property type="entry name" value="Sig_transdc_resp-reg_C-effctor"/>
</dbReference>
<protein>
    <submittedName>
        <fullName evidence="8">DNA-binding SARP family transcriptional activator</fullName>
    </submittedName>
</protein>
<evidence type="ECO:0000259" key="5">
    <source>
        <dbReference type="SMART" id="SM00382"/>
    </source>
</evidence>
<dbReference type="PANTHER" id="PTHR35807">
    <property type="entry name" value="TRANSCRIPTIONAL REGULATOR REDD-RELATED"/>
    <property type="match status" value="1"/>
</dbReference>
<dbReference type="InterPro" id="IPR011990">
    <property type="entry name" value="TPR-like_helical_dom_sf"/>
</dbReference>
<keyword evidence="4" id="KW-0804">Transcription</keyword>
<dbReference type="Proteomes" id="UP000585638">
    <property type="component" value="Unassembled WGS sequence"/>
</dbReference>
<dbReference type="SMART" id="SM00382">
    <property type="entry name" value="AAA"/>
    <property type="match status" value="1"/>
</dbReference>
<dbReference type="Gene3D" id="1.25.40.10">
    <property type="entry name" value="Tetratricopeptide repeat domain"/>
    <property type="match status" value="2"/>
</dbReference>
<dbReference type="SMART" id="SM00862">
    <property type="entry name" value="Trans_reg_C"/>
    <property type="match status" value="1"/>
</dbReference>
<dbReference type="AlphaFoldDB" id="A0A7W9KMT0"/>
<dbReference type="CDD" id="cd15831">
    <property type="entry name" value="BTAD"/>
    <property type="match status" value="1"/>
</dbReference>
<dbReference type="InterPro" id="IPR003593">
    <property type="entry name" value="AAA+_ATPase"/>
</dbReference>
<evidence type="ECO:0000259" key="6">
    <source>
        <dbReference type="SMART" id="SM00862"/>
    </source>
</evidence>
<dbReference type="Gene3D" id="1.10.10.10">
    <property type="entry name" value="Winged helix-like DNA-binding domain superfamily/Winged helix DNA-binding domain"/>
    <property type="match status" value="2"/>
</dbReference>
<proteinExistence type="inferred from homology"/>
<keyword evidence="2" id="KW-0805">Transcription regulation</keyword>
<dbReference type="SUPFAM" id="SSF46894">
    <property type="entry name" value="C-terminal effector domain of the bipartite response regulators"/>
    <property type="match status" value="1"/>
</dbReference>
<dbReference type="PRINTS" id="PR00364">
    <property type="entry name" value="DISEASERSIST"/>
</dbReference>
<organism evidence="8 9">
    <name type="scientific">Kutzneria kofuensis</name>
    <dbReference type="NCBI Taxonomy" id="103725"/>
    <lineage>
        <taxon>Bacteria</taxon>
        <taxon>Bacillati</taxon>
        <taxon>Actinomycetota</taxon>
        <taxon>Actinomycetes</taxon>
        <taxon>Pseudonocardiales</taxon>
        <taxon>Pseudonocardiaceae</taxon>
        <taxon>Kutzneria</taxon>
    </lineage>
</organism>
<evidence type="ECO:0000256" key="3">
    <source>
        <dbReference type="ARBA" id="ARBA00023125"/>
    </source>
</evidence>
<dbReference type="GO" id="GO:0043531">
    <property type="term" value="F:ADP binding"/>
    <property type="evidence" value="ECO:0007669"/>
    <property type="project" value="InterPro"/>
</dbReference>
<feature type="domain" description="AAA+ ATPase" evidence="5">
    <location>
        <begin position="277"/>
        <end position="424"/>
    </location>
</feature>
<reference evidence="8 9" key="1">
    <citation type="submission" date="2020-08" db="EMBL/GenBank/DDBJ databases">
        <title>Sequencing the genomes of 1000 actinobacteria strains.</title>
        <authorList>
            <person name="Klenk H.-P."/>
        </authorList>
    </citation>
    <scope>NUCLEOTIDE SEQUENCE [LARGE SCALE GENOMIC DNA]</scope>
    <source>
        <strain evidence="8 9">DSM 43851</strain>
    </source>
</reference>
<dbReference type="InterPro" id="IPR051677">
    <property type="entry name" value="AfsR-DnrI-RedD_regulator"/>
</dbReference>
<dbReference type="PANTHER" id="PTHR35807:SF1">
    <property type="entry name" value="TRANSCRIPTIONAL REGULATOR REDD"/>
    <property type="match status" value="1"/>
</dbReference>
<sequence length="897" mass="95743">MVDPAVRLLGPVGATLAGAELNLGAPGPRSLFARLALSVDETVSADDLVDALWGEAPPRTARSTVYTYASILRKALGDKALIGSRAGYRLALPAETVDVRRFEATFRAARRLWSADDHGAVLAECERARREWGGVPLGGAVGPFVQRERERLDALFLDVQELRCAALVEIGRPADAIADLSELARENPLPERLHEMLMTAQHRSGRTAEALRTYDRVRRALDDELGIDPGRGLREAYELVRSEPDKPSVVPAQLPHGGGAHFTGRARHLRELQAVGPGSVVVIDGPAGVGKTTLAIRFGHLVADRFPDGQLFVDLRGFDTRSGPVAPADALDRMLRALGAEEQPADRAERYRSLLAGRKVLVVLDNAVSADQVRPLLADAPGCLTLVTSRNRLILGGPRVGLNTLSPAESVALLASVLGADQVREDPDAASELADQCGHLPLALRVAAERIGSGAYGLTDMVDELRREEDRLDVLAQDDDELSDVRAVFRLSYRSLDPEQARAFRLLGVHPGTDIDLHEAAALLGVDLGTARDTVAGLVRQHLVQPTGTDRYRLHDLLRIFAAEQDEPEADAAVSRLLACALAAAHAVRAELMPGLGDIVADARCPHPPPTGYDAALTWAADRLPTLAATVRAAADRGHDRYAAQLAATLAVLCYGTSHWVLWLQVIEIGLAAARRTDDPLNIARLCNDAGVAYDFLPGHEDQAIACHEVAAEILAGLDRTDPAVAANLAVAHVMLGRLRGSLELLERDLDSAHEQANPLFEAIAAFNLSIALSARGDSARALEYGRRGAAVLTASGAANRPMFGHASEQVGMSFLQAGHPAEAIGHLEEALAVWRELDNQRGMATAMHSLAEARHRAGRADGVAELLTAALPLADRSRAAAIRALLAEVSGAASPR</sequence>
<evidence type="ECO:0000313" key="8">
    <source>
        <dbReference type="EMBL" id="MBB5895441.1"/>
    </source>
</evidence>
<dbReference type="Gene3D" id="3.40.50.300">
    <property type="entry name" value="P-loop containing nucleotide triphosphate hydrolases"/>
    <property type="match status" value="1"/>
</dbReference>
<name>A0A7W9KMT0_9PSEU</name>
<dbReference type="GO" id="GO:0003677">
    <property type="term" value="F:DNA binding"/>
    <property type="evidence" value="ECO:0007669"/>
    <property type="project" value="UniProtKB-KW"/>
</dbReference>
<dbReference type="SMART" id="SM01043">
    <property type="entry name" value="BTAD"/>
    <property type="match status" value="1"/>
</dbReference>
<dbReference type="Pfam" id="PF13424">
    <property type="entry name" value="TPR_12"/>
    <property type="match status" value="1"/>
</dbReference>
<dbReference type="RefSeq" id="WP_184867234.1">
    <property type="nucleotide sequence ID" value="NZ_BAAAWY010000060.1"/>
</dbReference>
<dbReference type="GO" id="GO:0000160">
    <property type="term" value="P:phosphorelay signal transduction system"/>
    <property type="evidence" value="ECO:0007669"/>
    <property type="project" value="InterPro"/>
</dbReference>
<gene>
    <name evidence="8" type="ORF">BJ998_006637</name>
</gene>
<dbReference type="EMBL" id="JACHIR010000001">
    <property type="protein sequence ID" value="MBB5895441.1"/>
    <property type="molecule type" value="Genomic_DNA"/>
</dbReference>
<comment type="similarity">
    <text evidence="1">Belongs to the AfsR/DnrI/RedD regulatory family.</text>
</comment>
<evidence type="ECO:0000259" key="7">
    <source>
        <dbReference type="SMART" id="SM01043"/>
    </source>
</evidence>
<dbReference type="Pfam" id="PF03704">
    <property type="entry name" value="BTAD"/>
    <property type="match status" value="1"/>
</dbReference>